<dbReference type="Pfam" id="PF00535">
    <property type="entry name" value="Glycos_transf_2"/>
    <property type="match status" value="1"/>
</dbReference>
<dbReference type="EMBL" id="CP019962">
    <property type="protein sequence ID" value="ARD67432.1"/>
    <property type="molecule type" value="Genomic_DNA"/>
</dbReference>
<dbReference type="InterPro" id="IPR050834">
    <property type="entry name" value="Glycosyltransf_2"/>
</dbReference>
<proteinExistence type="predicted"/>
<accession>A0AAC9QXC2</accession>
<organism evidence="2 3">
    <name type="scientific">Eubacterium limosum</name>
    <dbReference type="NCBI Taxonomy" id="1736"/>
    <lineage>
        <taxon>Bacteria</taxon>
        <taxon>Bacillati</taxon>
        <taxon>Bacillota</taxon>
        <taxon>Clostridia</taxon>
        <taxon>Eubacteriales</taxon>
        <taxon>Eubacteriaceae</taxon>
        <taxon>Eubacterium</taxon>
    </lineage>
</organism>
<sequence length="291" mass="33929">MELVSVIIPTYNRQKLIKRSIESVLNQTYKELEVIVIDDCSFDNTEKVVKNILDKRLKYIKLDRNSGACVARNVGINASRGSYIAFQDSDDVWHENKLEIQIELMKKKKAVISFSNMNEYRIGKNCTRVIPVNCKEGFLDYDFLLQKSVVSTQCMVAKKECFSKIQFDSRLPRLQDWDIVLQLSKKYPVLHINIPLVNMYLQMDSISNSPEKGVQAIKILWEKNKEGLSINHSARKNWYVYLGNYKLACFENPANEYRKALKIKFDKSLFLKFLMAKFCIIIPIYKRKGII</sequence>
<dbReference type="KEGG" id="elim:B2M23_18665"/>
<dbReference type="InterPro" id="IPR001173">
    <property type="entry name" value="Glyco_trans_2-like"/>
</dbReference>
<name>A0AAC9QXC2_EUBLI</name>
<evidence type="ECO:0000313" key="3">
    <source>
        <dbReference type="Proteomes" id="UP000192391"/>
    </source>
</evidence>
<reference evidence="3" key="1">
    <citation type="journal article" date="2017" name="Sci. Rep.">
        <title>Determination of the Genome and Primary Transcriptome of Syngas Fermenting Eubacterium limosum ATCC 8486.</title>
        <authorList>
            <person name="Song Y."/>
            <person name="Shin J."/>
            <person name="Jeong Y."/>
            <person name="Jin S."/>
            <person name="Lee J.K."/>
            <person name="Kim D.R."/>
            <person name="Kim S.C."/>
            <person name="Cho S."/>
            <person name="Cho B.K."/>
        </authorList>
    </citation>
    <scope>NUCLEOTIDE SEQUENCE [LARGE SCALE GENOMIC DNA]</scope>
    <source>
        <strain evidence="3">ATCC 8486</strain>
    </source>
</reference>
<dbReference type="Gene3D" id="3.90.550.10">
    <property type="entry name" value="Spore Coat Polysaccharide Biosynthesis Protein SpsA, Chain A"/>
    <property type="match status" value="1"/>
</dbReference>
<gene>
    <name evidence="2" type="ORF">B2M23_18665</name>
</gene>
<dbReference type="Proteomes" id="UP000192391">
    <property type="component" value="Chromosome"/>
</dbReference>
<dbReference type="CDD" id="cd00761">
    <property type="entry name" value="Glyco_tranf_GTA_type"/>
    <property type="match status" value="1"/>
</dbReference>
<dbReference type="AlphaFoldDB" id="A0AAC9QXC2"/>
<evidence type="ECO:0000259" key="1">
    <source>
        <dbReference type="Pfam" id="PF00535"/>
    </source>
</evidence>
<feature type="domain" description="Glycosyltransferase 2-like" evidence="1">
    <location>
        <begin position="5"/>
        <end position="128"/>
    </location>
</feature>
<evidence type="ECO:0000313" key="2">
    <source>
        <dbReference type="EMBL" id="ARD67432.1"/>
    </source>
</evidence>
<protein>
    <recommendedName>
        <fullName evidence="1">Glycosyltransferase 2-like domain-containing protein</fullName>
    </recommendedName>
</protein>
<dbReference type="RefSeq" id="WP_052237134.1">
    <property type="nucleotide sequence ID" value="NZ_CP019962.1"/>
</dbReference>
<dbReference type="SUPFAM" id="SSF53448">
    <property type="entry name" value="Nucleotide-diphospho-sugar transferases"/>
    <property type="match status" value="1"/>
</dbReference>
<dbReference type="InterPro" id="IPR029044">
    <property type="entry name" value="Nucleotide-diphossugar_trans"/>
</dbReference>
<dbReference type="PANTHER" id="PTHR43685:SF2">
    <property type="entry name" value="GLYCOSYLTRANSFERASE 2-LIKE DOMAIN-CONTAINING PROTEIN"/>
    <property type="match status" value="1"/>
</dbReference>
<dbReference type="PANTHER" id="PTHR43685">
    <property type="entry name" value="GLYCOSYLTRANSFERASE"/>
    <property type="match status" value="1"/>
</dbReference>